<dbReference type="RefSeq" id="WP_038693939.1">
    <property type="nucleotide sequence ID" value="NZ_CP009286.1"/>
</dbReference>
<dbReference type="KEGG" id="pste:PSTEL_05415"/>
<dbReference type="Pfam" id="PF13215">
    <property type="entry name" value="DUF4023"/>
    <property type="match status" value="1"/>
</dbReference>
<dbReference type="Proteomes" id="UP000029507">
    <property type="component" value="Chromosome"/>
</dbReference>
<evidence type="ECO:0000313" key="2">
    <source>
        <dbReference type="EMBL" id="AIQ62624.1"/>
    </source>
</evidence>
<sequence length="42" mass="4732">MDSTGQYVKKLNENQEKAEKNRARAKGSPGTKTQNKQHSTNK</sequence>
<dbReference type="AlphaFoldDB" id="A0A089N1N6"/>
<evidence type="ECO:0000256" key="1">
    <source>
        <dbReference type="SAM" id="MobiDB-lite"/>
    </source>
</evidence>
<dbReference type="OrthoDB" id="2631586at2"/>
<keyword evidence="3" id="KW-1185">Reference proteome</keyword>
<accession>A0A089N1N6</accession>
<name>A0A089N1N6_9BACL</name>
<gene>
    <name evidence="2" type="ORF">PSTEL_05415</name>
</gene>
<proteinExistence type="predicted"/>
<feature type="region of interest" description="Disordered" evidence="1">
    <location>
        <begin position="1"/>
        <end position="42"/>
    </location>
</feature>
<reference evidence="2 3" key="1">
    <citation type="submission" date="2014-08" db="EMBL/GenBank/DDBJ databases">
        <title>Comparative genomics of the Paenibacillus odorifer group.</title>
        <authorList>
            <person name="den Bakker H.C."/>
            <person name="Tsai Y.-C."/>
            <person name="Martin N."/>
            <person name="Korlach J."/>
            <person name="Wiedmann M."/>
        </authorList>
    </citation>
    <scope>NUCLEOTIDE SEQUENCE [LARGE SCALE GENOMIC DNA]</scope>
    <source>
        <strain evidence="2 3">DSM 14472</strain>
    </source>
</reference>
<keyword evidence="2" id="KW-0449">Lipoprotein</keyword>
<dbReference type="EMBL" id="CP009286">
    <property type="protein sequence ID" value="AIQ62624.1"/>
    <property type="molecule type" value="Genomic_DNA"/>
</dbReference>
<evidence type="ECO:0000313" key="3">
    <source>
        <dbReference type="Proteomes" id="UP000029507"/>
    </source>
</evidence>
<dbReference type="HOGENOM" id="CLU_209786_0_0_9"/>
<protein>
    <submittedName>
        <fullName evidence="2">Lipoprotein</fullName>
    </submittedName>
</protein>
<organism evidence="2 3">
    <name type="scientific">Paenibacillus stellifer</name>
    <dbReference type="NCBI Taxonomy" id="169760"/>
    <lineage>
        <taxon>Bacteria</taxon>
        <taxon>Bacillati</taxon>
        <taxon>Bacillota</taxon>
        <taxon>Bacilli</taxon>
        <taxon>Bacillales</taxon>
        <taxon>Paenibacillaceae</taxon>
        <taxon>Paenibacillus</taxon>
    </lineage>
</organism>
<feature type="compositionally biased region" description="Basic and acidic residues" evidence="1">
    <location>
        <begin position="10"/>
        <end position="22"/>
    </location>
</feature>
<feature type="compositionally biased region" description="Polar residues" evidence="1">
    <location>
        <begin position="30"/>
        <end position="42"/>
    </location>
</feature>
<dbReference type="InterPro" id="IPR025097">
    <property type="entry name" value="DUF4023"/>
</dbReference>